<dbReference type="InterPro" id="IPR003439">
    <property type="entry name" value="ABC_transporter-like_ATP-bd"/>
</dbReference>
<dbReference type="SMART" id="SM00382">
    <property type="entry name" value="AAA"/>
    <property type="match status" value="1"/>
</dbReference>
<dbReference type="PROSITE" id="PS50893">
    <property type="entry name" value="ABC_TRANSPORTER_2"/>
    <property type="match status" value="1"/>
</dbReference>
<reference evidence="5 6" key="1">
    <citation type="submission" date="2019-12" db="EMBL/GenBank/DDBJ databases">
        <authorList>
            <person name="Floudas D."/>
            <person name="Bentzer J."/>
            <person name="Ahren D."/>
            <person name="Johansson T."/>
            <person name="Persson P."/>
            <person name="Tunlid A."/>
        </authorList>
    </citation>
    <scope>NUCLEOTIDE SEQUENCE [LARGE SCALE GENOMIC DNA]</scope>
    <source>
        <strain evidence="5 6">CBS 102.39</strain>
    </source>
</reference>
<gene>
    <name evidence="5" type="ORF">D9613_011244</name>
</gene>
<feature type="domain" description="ABC transporter" evidence="4">
    <location>
        <begin position="402"/>
        <end position="672"/>
    </location>
</feature>
<evidence type="ECO:0000313" key="5">
    <source>
        <dbReference type="EMBL" id="KAF4616174.1"/>
    </source>
</evidence>
<evidence type="ECO:0000259" key="4">
    <source>
        <dbReference type="PROSITE" id="PS50893"/>
    </source>
</evidence>
<dbReference type="InterPro" id="IPR027417">
    <property type="entry name" value="P-loop_NTPase"/>
</dbReference>
<dbReference type="EMBL" id="JAACJL010000032">
    <property type="protein sequence ID" value="KAF4616174.1"/>
    <property type="molecule type" value="Genomic_DNA"/>
</dbReference>
<keyword evidence="2" id="KW-0067">ATP-binding</keyword>
<dbReference type="PANTHER" id="PTHR24221:SF654">
    <property type="entry name" value="ATP-BINDING CASSETTE SUB-FAMILY B MEMBER 6"/>
    <property type="match status" value="1"/>
</dbReference>
<evidence type="ECO:0000256" key="3">
    <source>
        <dbReference type="ARBA" id="ARBA00024363"/>
    </source>
</evidence>
<protein>
    <recommendedName>
        <fullName evidence="4">ABC transporter domain-containing protein</fullName>
    </recommendedName>
</protein>
<dbReference type="GO" id="GO:0042626">
    <property type="term" value="F:ATPase-coupled transmembrane transporter activity"/>
    <property type="evidence" value="ECO:0007669"/>
    <property type="project" value="TreeGrafter"/>
</dbReference>
<name>A0A8H4QRY8_9AGAR</name>
<evidence type="ECO:0000256" key="2">
    <source>
        <dbReference type="ARBA" id="ARBA00022840"/>
    </source>
</evidence>
<comment type="caution">
    <text evidence="5">The sequence shown here is derived from an EMBL/GenBank/DDBJ whole genome shotgun (WGS) entry which is preliminary data.</text>
</comment>
<dbReference type="InterPro" id="IPR003593">
    <property type="entry name" value="AAA+_ATPase"/>
</dbReference>
<dbReference type="Gene3D" id="3.40.50.300">
    <property type="entry name" value="P-loop containing nucleotide triphosphate hydrolases"/>
    <property type="match status" value="1"/>
</dbReference>
<dbReference type="Pfam" id="PF00005">
    <property type="entry name" value="ABC_tran"/>
    <property type="match status" value="1"/>
</dbReference>
<dbReference type="AlphaFoldDB" id="A0A8H4QRY8"/>
<dbReference type="SUPFAM" id="SSF52540">
    <property type="entry name" value="P-loop containing nucleoside triphosphate hydrolases"/>
    <property type="match status" value="1"/>
</dbReference>
<dbReference type="InterPro" id="IPR039421">
    <property type="entry name" value="Type_1_exporter"/>
</dbReference>
<evidence type="ECO:0000256" key="1">
    <source>
        <dbReference type="ARBA" id="ARBA00022741"/>
    </source>
</evidence>
<dbReference type="GO" id="GO:0016887">
    <property type="term" value="F:ATP hydrolysis activity"/>
    <property type="evidence" value="ECO:0007669"/>
    <property type="project" value="InterPro"/>
</dbReference>
<dbReference type="GO" id="GO:0005524">
    <property type="term" value="F:ATP binding"/>
    <property type="evidence" value="ECO:0007669"/>
    <property type="project" value="UniProtKB-KW"/>
</dbReference>
<organism evidence="5 6">
    <name type="scientific">Agrocybe pediades</name>
    <dbReference type="NCBI Taxonomy" id="84607"/>
    <lineage>
        <taxon>Eukaryota</taxon>
        <taxon>Fungi</taxon>
        <taxon>Dikarya</taxon>
        <taxon>Basidiomycota</taxon>
        <taxon>Agaricomycotina</taxon>
        <taxon>Agaricomycetes</taxon>
        <taxon>Agaricomycetidae</taxon>
        <taxon>Agaricales</taxon>
        <taxon>Agaricineae</taxon>
        <taxon>Strophariaceae</taxon>
        <taxon>Agrocybe</taxon>
    </lineage>
</organism>
<proteinExistence type="inferred from homology"/>
<evidence type="ECO:0000313" key="6">
    <source>
        <dbReference type="Proteomes" id="UP000521872"/>
    </source>
</evidence>
<dbReference type="Proteomes" id="UP000521872">
    <property type="component" value="Unassembled WGS sequence"/>
</dbReference>
<sequence length="679" mass="75338">MDPAPQKPRFTITEYNVGVWKLKFANKTIENPTEYWKKLKATGPVVRRLVVDVFSIAPALFTMYLMLQVLHIADITVNALLSNRLLRVVESGLLSGKHDEKKIITSILFNTFRTAVMSFFCQHQASVSEALETRVVRHFDTLAMEAEFRKLPSANKVTSEREATPGSKAWYSLVRIIQSFQELFGTVSQILLIWHISRTSGGGLFFALLCAGNVLYEVVRQRFALGNEYLARDNNIDYRRSRMLQRFIHNHRLEIASNGAGPWAIKELKGCYDRLRDISLAPPHVIISKLQQRSTMSNAILNTLEHLPTAYCALAGKGGTGSSAEETASLASVATLQRLAGEVKDSLSILGYYFHAFIRSVQTIEVIYASIEEVNDEGKAPYPPTFAAVSSCGSNPSSGMSLELRNVVFNYPSEKKLTPALNGVSIKISAGQLVVVVGENGCGKSTLIRILSRMEQPTSGEFLIDGKPAAEYRSDELQRATVLLTQNSELYPFSLAENIGLGNWENIDDEEMILEAARKGGATKIIENCKDGLQTLLSPGVHVWASDIYHLPADHPLQKELAQVPQEVDLSGGETQRMAAARAFFRFNSGKVRFVAVDEPSSALDAEAELELFNNLLAEREAKTMVMVTHRFGHLTKFADMIICMKDGVIVEHGKHEELMKQGGHYANLYSIQAQAFTD</sequence>
<comment type="similarity">
    <text evidence="3">Belongs to the ABC transporter superfamily. ABCB family. Heavy Metal importer (TC 3.A.1.210) subfamily.</text>
</comment>
<accession>A0A8H4QRY8</accession>
<keyword evidence="1" id="KW-0547">Nucleotide-binding</keyword>
<keyword evidence="6" id="KW-1185">Reference proteome</keyword>
<dbReference type="PANTHER" id="PTHR24221">
    <property type="entry name" value="ATP-BINDING CASSETTE SUB-FAMILY B"/>
    <property type="match status" value="1"/>
</dbReference>